<dbReference type="GO" id="GO:0008381">
    <property type="term" value="F:mechanosensitive monoatomic ion channel activity"/>
    <property type="evidence" value="ECO:0007669"/>
    <property type="project" value="InterPro"/>
</dbReference>
<dbReference type="SUPFAM" id="SSF82689">
    <property type="entry name" value="Mechanosensitive channel protein MscS (YggB), C-terminal domain"/>
    <property type="match status" value="1"/>
</dbReference>
<evidence type="ECO:0000313" key="12">
    <source>
        <dbReference type="EMBL" id="SEM79074.1"/>
    </source>
</evidence>
<evidence type="ECO:0000313" key="14">
    <source>
        <dbReference type="Proteomes" id="UP000199735"/>
    </source>
</evidence>
<evidence type="ECO:0000259" key="8">
    <source>
        <dbReference type="Pfam" id="PF00924"/>
    </source>
</evidence>
<dbReference type="RefSeq" id="WP_038559795.1">
    <property type="nucleotide sequence ID" value="NZ_CP008876.1"/>
</dbReference>
<dbReference type="EMBL" id="FOCD01000001">
    <property type="protein sequence ID" value="SEM79074.1"/>
    <property type="molecule type" value="Genomic_DNA"/>
</dbReference>
<sequence length="284" mass="31539">MNFLTDGLQFNYDGLIEKSVSIGLQLLLIIIGYFVLRAVGKKLISTSLSKASSKQRISTSRMMTLEKLLINTYGYTLIFLLIVMVFGVFDIQIGPLIAGAGIIGLAIGFGAQGLVSDIVTGFFILLERQIEVGDVVTTSGYNGVVEEVGLRTTQVRSFDGTLNFIPNRNINGISNHSRGNMRAMVDIGISYEDDIDHALRVLHEICETFQQDERFREGPDVIGVEELGASEITLRIIGHTANMEQYGAERDMKKAIKEAFDREGIEIPYPHQVFLQRKEESAKQ</sequence>
<evidence type="ECO:0000259" key="9">
    <source>
        <dbReference type="Pfam" id="PF21082"/>
    </source>
</evidence>
<dbReference type="KEGG" id="tap:GZ22_06085"/>
<dbReference type="Gene3D" id="3.30.70.100">
    <property type="match status" value="1"/>
</dbReference>
<dbReference type="Pfam" id="PF00924">
    <property type="entry name" value="MS_channel_2nd"/>
    <property type="match status" value="1"/>
</dbReference>
<evidence type="ECO:0000256" key="4">
    <source>
        <dbReference type="ARBA" id="ARBA00022692"/>
    </source>
</evidence>
<dbReference type="InterPro" id="IPR011014">
    <property type="entry name" value="MscS_channel_TM-2"/>
</dbReference>
<keyword evidence="6 7" id="KW-0472">Membrane</keyword>
<feature type="transmembrane region" description="Helical" evidence="7">
    <location>
        <begin position="68"/>
        <end position="89"/>
    </location>
</feature>
<dbReference type="InterPro" id="IPR045276">
    <property type="entry name" value="YbiO_bact"/>
</dbReference>
<comment type="subcellular location">
    <subcellularLocation>
        <location evidence="1">Cell membrane</location>
        <topology evidence="1">Multi-pass membrane protein</topology>
    </subcellularLocation>
</comment>
<dbReference type="InterPro" id="IPR006685">
    <property type="entry name" value="MscS_channel_2nd"/>
</dbReference>
<comment type="similarity">
    <text evidence="2">Belongs to the MscS (TC 1.A.23) family.</text>
</comment>
<protein>
    <submittedName>
        <fullName evidence="11">Mechanosensitive ion channel protein</fullName>
    </submittedName>
    <submittedName>
        <fullName evidence="12">Small conductance mechanosensitive channel</fullName>
    </submittedName>
</protein>
<dbReference type="Proteomes" id="UP000199735">
    <property type="component" value="Unassembled WGS sequence"/>
</dbReference>
<dbReference type="SUPFAM" id="SSF82861">
    <property type="entry name" value="Mechanosensitive channel protein MscS (YggB), transmembrane region"/>
    <property type="match status" value="1"/>
</dbReference>
<evidence type="ECO:0000313" key="13">
    <source>
        <dbReference type="Proteomes" id="UP000027980"/>
    </source>
</evidence>
<dbReference type="InterPro" id="IPR049278">
    <property type="entry name" value="MS_channel_C"/>
</dbReference>
<evidence type="ECO:0000256" key="1">
    <source>
        <dbReference type="ARBA" id="ARBA00004651"/>
    </source>
</evidence>
<dbReference type="Gene3D" id="2.30.30.60">
    <property type="match status" value="1"/>
</dbReference>
<feature type="domain" description="Mechanosensitive ion channel MscS" evidence="8">
    <location>
        <begin position="114"/>
        <end position="178"/>
    </location>
</feature>
<feature type="transmembrane region" description="Helical" evidence="7">
    <location>
        <begin position="20"/>
        <end position="40"/>
    </location>
</feature>
<feature type="domain" description="Mechanosensitive ion channel transmembrane helices 2/3" evidence="10">
    <location>
        <begin position="75"/>
        <end position="112"/>
    </location>
</feature>
<reference evidence="11 13" key="1">
    <citation type="submission" date="2014-07" db="EMBL/GenBank/DDBJ databases">
        <title>Complete genome sequence of a moderately halophilic bacterium Terribacillus aidingensis MP602, isolated from Cryptomeria fortunei in Tianmu mountain in China.</title>
        <authorList>
            <person name="Wang Y."/>
            <person name="Lu P."/>
            <person name="Zhang L."/>
        </authorList>
    </citation>
    <scope>NUCLEOTIDE SEQUENCE [LARGE SCALE GENOMIC DNA]</scope>
    <source>
        <strain evidence="11 13">MP602</strain>
    </source>
</reference>
<keyword evidence="4 7" id="KW-0812">Transmembrane</keyword>
<organism evidence="11 13">
    <name type="scientific">Terribacillus saccharophilus</name>
    <dbReference type="NCBI Taxonomy" id="361277"/>
    <lineage>
        <taxon>Bacteria</taxon>
        <taxon>Bacillati</taxon>
        <taxon>Bacillota</taxon>
        <taxon>Bacilli</taxon>
        <taxon>Bacillales</taxon>
        <taxon>Bacillaceae</taxon>
        <taxon>Terribacillus</taxon>
    </lineage>
</organism>
<proteinExistence type="inferred from homology"/>
<evidence type="ECO:0000256" key="7">
    <source>
        <dbReference type="SAM" id="Phobius"/>
    </source>
</evidence>
<dbReference type="Pfam" id="PF21088">
    <property type="entry name" value="MS_channel_1st"/>
    <property type="match status" value="1"/>
</dbReference>
<dbReference type="InterPro" id="IPR049142">
    <property type="entry name" value="MS_channel_1st"/>
</dbReference>
<dbReference type="InterPro" id="IPR011066">
    <property type="entry name" value="MscS_channel_C_sf"/>
</dbReference>
<dbReference type="AlphaFoldDB" id="A0A075LP66"/>
<dbReference type="PANTHER" id="PTHR30460">
    <property type="entry name" value="MODERATE CONDUCTANCE MECHANOSENSITIVE CHANNEL YBIO"/>
    <property type="match status" value="1"/>
</dbReference>
<accession>A0AAX2ED59</accession>
<keyword evidence="5 7" id="KW-1133">Transmembrane helix</keyword>
<dbReference type="OrthoDB" id="9809206at2"/>
<evidence type="ECO:0000256" key="5">
    <source>
        <dbReference type="ARBA" id="ARBA00022989"/>
    </source>
</evidence>
<evidence type="ECO:0000256" key="2">
    <source>
        <dbReference type="ARBA" id="ARBA00008017"/>
    </source>
</evidence>
<evidence type="ECO:0000259" key="10">
    <source>
        <dbReference type="Pfam" id="PF21088"/>
    </source>
</evidence>
<accession>A0A075LP66</accession>
<name>A0A075LP66_9BACI</name>
<gene>
    <name evidence="11" type="ORF">GZ22_06085</name>
    <name evidence="12" type="ORF">SAMN04489762_1041</name>
</gene>
<dbReference type="GO" id="GO:0005886">
    <property type="term" value="C:plasma membrane"/>
    <property type="evidence" value="ECO:0007669"/>
    <property type="project" value="UniProtKB-SubCell"/>
</dbReference>
<evidence type="ECO:0000256" key="3">
    <source>
        <dbReference type="ARBA" id="ARBA00022475"/>
    </source>
</evidence>
<dbReference type="InterPro" id="IPR023408">
    <property type="entry name" value="MscS_beta-dom_sf"/>
</dbReference>
<dbReference type="Proteomes" id="UP000027980">
    <property type="component" value="Chromosome"/>
</dbReference>
<reference evidence="12 14" key="2">
    <citation type="submission" date="2016-10" db="EMBL/GenBank/DDBJ databases">
        <authorList>
            <person name="Varghese N."/>
            <person name="Submissions S."/>
        </authorList>
    </citation>
    <scope>NUCLEOTIDE SEQUENCE [LARGE SCALE GENOMIC DNA]</scope>
    <source>
        <strain evidence="12 14">DSM 21619</strain>
    </source>
</reference>
<dbReference type="InterPro" id="IPR010920">
    <property type="entry name" value="LSM_dom_sf"/>
</dbReference>
<evidence type="ECO:0000313" key="11">
    <source>
        <dbReference type="EMBL" id="AIF66228.1"/>
    </source>
</evidence>
<dbReference type="EMBL" id="CP008876">
    <property type="protein sequence ID" value="AIF66228.1"/>
    <property type="molecule type" value="Genomic_DNA"/>
</dbReference>
<dbReference type="Gene3D" id="1.10.287.1260">
    <property type="match status" value="1"/>
</dbReference>
<dbReference type="SUPFAM" id="SSF50182">
    <property type="entry name" value="Sm-like ribonucleoproteins"/>
    <property type="match status" value="1"/>
</dbReference>
<dbReference type="PANTHER" id="PTHR30460:SF0">
    <property type="entry name" value="MODERATE CONDUCTANCE MECHANOSENSITIVE CHANNEL YBIO"/>
    <property type="match status" value="1"/>
</dbReference>
<dbReference type="HOGENOM" id="CLU_037945_8_2_9"/>
<keyword evidence="3" id="KW-1003">Cell membrane</keyword>
<dbReference type="Pfam" id="PF21082">
    <property type="entry name" value="MS_channel_3rd"/>
    <property type="match status" value="1"/>
</dbReference>
<feature type="transmembrane region" description="Helical" evidence="7">
    <location>
        <begin position="95"/>
        <end position="126"/>
    </location>
</feature>
<dbReference type="GeneID" id="34221400"/>
<evidence type="ECO:0000256" key="6">
    <source>
        <dbReference type="ARBA" id="ARBA00023136"/>
    </source>
</evidence>
<feature type="domain" description="Mechanosensitive ion channel MscS C-terminal" evidence="9">
    <location>
        <begin position="185"/>
        <end position="267"/>
    </location>
</feature>